<dbReference type="RefSeq" id="WP_009531006.1">
    <property type="nucleotide sequence ID" value="NZ_ALNK01000021.1"/>
</dbReference>
<keyword evidence="2" id="KW-1185">Reference proteome</keyword>
<gene>
    <name evidence="1" type="ORF">HMPREF1143_1743</name>
</gene>
<name>J6HBP9_9FIRM</name>
<dbReference type="EMBL" id="ALNK01000021">
    <property type="protein sequence ID" value="EJU22550.1"/>
    <property type="molecule type" value="Genomic_DNA"/>
</dbReference>
<dbReference type="AlphaFoldDB" id="J6HBP9"/>
<organism evidence="1 2">
    <name type="scientific">Peptoanaerobacter stomatis</name>
    <dbReference type="NCBI Taxonomy" id="796937"/>
    <lineage>
        <taxon>Bacteria</taxon>
        <taxon>Bacillati</taxon>
        <taxon>Bacillota</taxon>
        <taxon>Clostridia</taxon>
        <taxon>Peptostreptococcales</taxon>
        <taxon>Filifactoraceae</taxon>
        <taxon>Peptoanaerobacter</taxon>
    </lineage>
</organism>
<dbReference type="Proteomes" id="UP000005244">
    <property type="component" value="Unassembled WGS sequence"/>
</dbReference>
<accession>J6HBP9</accession>
<comment type="caution">
    <text evidence="1">The sequence shown here is derived from an EMBL/GenBank/DDBJ whole genome shotgun (WGS) entry which is preliminary data.</text>
</comment>
<evidence type="ECO:0000313" key="1">
    <source>
        <dbReference type="EMBL" id="EJU22550.1"/>
    </source>
</evidence>
<reference evidence="1 2" key="1">
    <citation type="submission" date="2012-07" db="EMBL/GenBank/DDBJ databases">
        <authorList>
            <person name="Durkin A.S."/>
            <person name="McCorrison J."/>
            <person name="Torralba M."/>
            <person name="Gillis M."/>
            <person name="Methe B."/>
            <person name="Sutton G."/>
            <person name="Nelson K.E."/>
        </authorList>
    </citation>
    <scope>NUCLEOTIDE SEQUENCE [LARGE SCALE GENOMIC DNA]</scope>
    <source>
        <strain evidence="1 2">OBRC8</strain>
    </source>
</reference>
<proteinExistence type="predicted"/>
<protein>
    <submittedName>
        <fullName evidence="1">Uncharacterized protein</fullName>
    </submittedName>
</protein>
<sequence length="115" mass="14211">MCIEKRLELIESKQQWLFENTELSRMLYEYNITLEQDKRINDLLQDYRNKIDNGEKITSSEYESEILKIVNEDKPTADYHFAESYLELCFKEQRWEDVFEELYRDSIKFSHYFKK</sequence>
<evidence type="ECO:0000313" key="2">
    <source>
        <dbReference type="Proteomes" id="UP000005244"/>
    </source>
</evidence>